<accession>A0A1V4HE10</accession>
<dbReference type="RefSeq" id="WP_079416596.1">
    <property type="nucleotide sequence ID" value="NZ_MBTG01000027.1"/>
</dbReference>
<organism evidence="6 7">
    <name type="scientific">Paenibacillus ferrarius</name>
    <dbReference type="NCBI Taxonomy" id="1469647"/>
    <lineage>
        <taxon>Bacteria</taxon>
        <taxon>Bacillati</taxon>
        <taxon>Bacillota</taxon>
        <taxon>Bacilli</taxon>
        <taxon>Bacillales</taxon>
        <taxon>Paenibacillaceae</taxon>
        <taxon>Paenibacillus</taxon>
    </lineage>
</organism>
<evidence type="ECO:0000256" key="2">
    <source>
        <dbReference type="ARBA" id="ARBA00023125"/>
    </source>
</evidence>
<dbReference type="GO" id="GO:0003677">
    <property type="term" value="F:DNA binding"/>
    <property type="evidence" value="ECO:0007669"/>
    <property type="project" value="UniProtKB-KW"/>
</dbReference>
<dbReference type="InterPro" id="IPR050707">
    <property type="entry name" value="HTH_MetabolicPath_Reg"/>
</dbReference>
<dbReference type="InterPro" id="IPR005471">
    <property type="entry name" value="Tscrpt_reg_IclR_N"/>
</dbReference>
<evidence type="ECO:0000256" key="1">
    <source>
        <dbReference type="ARBA" id="ARBA00023015"/>
    </source>
</evidence>
<keyword evidence="7" id="KW-1185">Reference proteome</keyword>
<dbReference type="InterPro" id="IPR014757">
    <property type="entry name" value="Tscrpt_reg_IclR_C"/>
</dbReference>
<evidence type="ECO:0000259" key="4">
    <source>
        <dbReference type="PROSITE" id="PS51077"/>
    </source>
</evidence>
<evidence type="ECO:0000256" key="3">
    <source>
        <dbReference type="ARBA" id="ARBA00023163"/>
    </source>
</evidence>
<dbReference type="GO" id="GO:0045892">
    <property type="term" value="P:negative regulation of DNA-templated transcription"/>
    <property type="evidence" value="ECO:0007669"/>
    <property type="project" value="TreeGrafter"/>
</dbReference>
<dbReference type="PANTHER" id="PTHR30136">
    <property type="entry name" value="HELIX-TURN-HELIX TRANSCRIPTIONAL REGULATOR, ICLR FAMILY"/>
    <property type="match status" value="1"/>
</dbReference>
<feature type="domain" description="HTH iclR-type" evidence="4">
    <location>
        <begin position="7"/>
        <end position="68"/>
    </location>
</feature>
<evidence type="ECO:0000313" key="7">
    <source>
        <dbReference type="Proteomes" id="UP000190626"/>
    </source>
</evidence>
<proteinExistence type="predicted"/>
<evidence type="ECO:0000259" key="5">
    <source>
        <dbReference type="PROSITE" id="PS51078"/>
    </source>
</evidence>
<dbReference type="EMBL" id="MBTG01000027">
    <property type="protein sequence ID" value="OPH52112.1"/>
    <property type="molecule type" value="Genomic_DNA"/>
</dbReference>
<keyword evidence="2" id="KW-0238">DNA-binding</keyword>
<feature type="domain" description="IclR-ED" evidence="5">
    <location>
        <begin position="69"/>
        <end position="249"/>
    </location>
</feature>
<dbReference type="OrthoDB" id="9791752at2"/>
<dbReference type="GO" id="GO:0003700">
    <property type="term" value="F:DNA-binding transcription factor activity"/>
    <property type="evidence" value="ECO:0007669"/>
    <property type="project" value="TreeGrafter"/>
</dbReference>
<dbReference type="PROSITE" id="PS51077">
    <property type="entry name" value="HTH_ICLR"/>
    <property type="match status" value="1"/>
</dbReference>
<dbReference type="SMART" id="SM00346">
    <property type="entry name" value="HTH_ICLR"/>
    <property type="match status" value="1"/>
</dbReference>
<dbReference type="PANTHER" id="PTHR30136:SF24">
    <property type="entry name" value="HTH-TYPE TRANSCRIPTIONAL REPRESSOR ALLR"/>
    <property type="match status" value="1"/>
</dbReference>
<reference evidence="7" key="1">
    <citation type="submission" date="2016-07" db="EMBL/GenBank/DDBJ databases">
        <authorList>
            <person name="Florea S."/>
            <person name="Webb J.S."/>
            <person name="Jaromczyk J."/>
            <person name="Schardl C.L."/>
        </authorList>
    </citation>
    <scope>NUCLEOTIDE SEQUENCE [LARGE SCALE GENOMIC DNA]</scope>
    <source>
        <strain evidence="7">CY1</strain>
    </source>
</reference>
<evidence type="ECO:0008006" key="8">
    <source>
        <dbReference type="Google" id="ProtNLM"/>
    </source>
</evidence>
<dbReference type="PROSITE" id="PS51078">
    <property type="entry name" value="ICLR_ED"/>
    <property type="match status" value="1"/>
</dbReference>
<dbReference type="Gene3D" id="1.10.10.10">
    <property type="entry name" value="Winged helix-like DNA-binding domain superfamily/Winged helix DNA-binding domain"/>
    <property type="match status" value="1"/>
</dbReference>
<dbReference type="Pfam" id="PF01614">
    <property type="entry name" value="IclR_C"/>
    <property type="match status" value="1"/>
</dbReference>
<dbReference type="SUPFAM" id="SSF46785">
    <property type="entry name" value="Winged helix' DNA-binding domain"/>
    <property type="match status" value="1"/>
</dbReference>
<dbReference type="InterPro" id="IPR029016">
    <property type="entry name" value="GAF-like_dom_sf"/>
</dbReference>
<dbReference type="Proteomes" id="UP000190626">
    <property type="component" value="Unassembled WGS sequence"/>
</dbReference>
<dbReference type="InterPro" id="IPR036390">
    <property type="entry name" value="WH_DNA-bd_sf"/>
</dbReference>
<evidence type="ECO:0000313" key="6">
    <source>
        <dbReference type="EMBL" id="OPH52112.1"/>
    </source>
</evidence>
<comment type="caution">
    <text evidence="6">The sequence shown here is derived from an EMBL/GenBank/DDBJ whole genome shotgun (WGS) entry which is preliminary data.</text>
</comment>
<protein>
    <recommendedName>
        <fullName evidence="8">IclR family transcriptional regulator</fullName>
    </recommendedName>
</protein>
<dbReference type="Pfam" id="PF09339">
    <property type="entry name" value="HTH_IclR"/>
    <property type="match status" value="1"/>
</dbReference>
<dbReference type="Gene3D" id="3.30.450.40">
    <property type="match status" value="1"/>
</dbReference>
<dbReference type="SUPFAM" id="SSF55781">
    <property type="entry name" value="GAF domain-like"/>
    <property type="match status" value="1"/>
</dbReference>
<dbReference type="STRING" id="1469647.BC351_33675"/>
<keyword evidence="3" id="KW-0804">Transcription</keyword>
<keyword evidence="1" id="KW-0805">Transcription regulation</keyword>
<name>A0A1V4HE10_9BACL</name>
<dbReference type="InterPro" id="IPR036388">
    <property type="entry name" value="WH-like_DNA-bd_sf"/>
</dbReference>
<dbReference type="AlphaFoldDB" id="A0A1V4HE10"/>
<gene>
    <name evidence="6" type="ORF">BC351_33675</name>
</gene>
<sequence>MDDKYRVPAIERAHLILKEISLHPGKLKLIDLSRTLAINKSSMYSLLLTLENLGWVEKETGETYRLGRELSRLGHAAFQRSNLNDAFHKEGSLSKLRLGESFQLAKLDGREVLYIAKEEALTPVRLASEPGMRLPAHATALGKVMLADLSNDDIDALYPADQEPFPHLTVNSMTTVQALKLSLEQIREQGYALDLEEAVIGFSCAAAPIRNAQGQVIAAVSCSMMLPQWEQKKQSCIEEVCKLAHQLSD</sequence>